<dbReference type="GO" id="GO:0007018">
    <property type="term" value="P:microtubule-based movement"/>
    <property type="evidence" value="ECO:0007669"/>
    <property type="project" value="InterPro"/>
</dbReference>
<dbReference type="SUPFAM" id="SSF52540">
    <property type="entry name" value="P-loop containing nucleoside triphosphate hydrolases"/>
    <property type="match status" value="1"/>
</dbReference>
<dbReference type="EMBL" id="SRLO01001366">
    <property type="protein sequence ID" value="TNN38517.1"/>
    <property type="molecule type" value="Genomic_DNA"/>
</dbReference>
<accession>A0A4Z2FBH6</accession>
<evidence type="ECO:0000259" key="7">
    <source>
        <dbReference type="PROSITE" id="PS50067"/>
    </source>
</evidence>
<keyword evidence="3" id="KW-0067">ATP-binding</keyword>
<dbReference type="InterPro" id="IPR036961">
    <property type="entry name" value="Kinesin_motor_dom_sf"/>
</dbReference>
<evidence type="ECO:0000256" key="2">
    <source>
        <dbReference type="ARBA" id="ARBA00022741"/>
    </source>
</evidence>
<proteinExistence type="inferred from homology"/>
<feature type="signal peptide" evidence="6">
    <location>
        <begin position="1"/>
        <end position="19"/>
    </location>
</feature>
<dbReference type="GO" id="GO:0005524">
    <property type="term" value="F:ATP binding"/>
    <property type="evidence" value="ECO:0007669"/>
    <property type="project" value="UniProtKB-KW"/>
</dbReference>
<evidence type="ECO:0000313" key="9">
    <source>
        <dbReference type="Proteomes" id="UP000314294"/>
    </source>
</evidence>
<dbReference type="PROSITE" id="PS50067">
    <property type="entry name" value="KINESIN_MOTOR_2"/>
    <property type="match status" value="1"/>
</dbReference>
<comment type="caution">
    <text evidence="5">Lacks conserved residue(s) required for the propagation of feature annotation.</text>
</comment>
<evidence type="ECO:0000256" key="6">
    <source>
        <dbReference type="SAM" id="SignalP"/>
    </source>
</evidence>
<gene>
    <name evidence="8" type="primary">Kif26b_1</name>
    <name evidence="8" type="ORF">EYF80_051323</name>
</gene>
<dbReference type="PANTHER" id="PTHR21608">
    <property type="entry name" value="KINESIN-LIKE PROTEIN CG14535"/>
    <property type="match status" value="1"/>
</dbReference>
<keyword evidence="9" id="KW-1185">Reference proteome</keyword>
<dbReference type="InterPro" id="IPR001752">
    <property type="entry name" value="Kinesin_motor_dom"/>
</dbReference>
<dbReference type="OrthoDB" id="8862460at2759"/>
<organism evidence="8 9">
    <name type="scientific">Liparis tanakae</name>
    <name type="common">Tanaka's snailfish</name>
    <dbReference type="NCBI Taxonomy" id="230148"/>
    <lineage>
        <taxon>Eukaryota</taxon>
        <taxon>Metazoa</taxon>
        <taxon>Chordata</taxon>
        <taxon>Craniata</taxon>
        <taxon>Vertebrata</taxon>
        <taxon>Euteleostomi</taxon>
        <taxon>Actinopterygii</taxon>
        <taxon>Neopterygii</taxon>
        <taxon>Teleostei</taxon>
        <taxon>Neoteleostei</taxon>
        <taxon>Acanthomorphata</taxon>
        <taxon>Eupercaria</taxon>
        <taxon>Perciformes</taxon>
        <taxon>Cottioidei</taxon>
        <taxon>Cottales</taxon>
        <taxon>Liparidae</taxon>
        <taxon>Liparis</taxon>
    </lineage>
</organism>
<keyword evidence="4" id="KW-0206">Cytoskeleton</keyword>
<comment type="subcellular location">
    <subcellularLocation>
        <location evidence="1">Cytoplasm</location>
        <location evidence="1">Cytoskeleton</location>
    </subcellularLocation>
</comment>
<sequence>MLMTFSILLRLLGEQVSVSLRISPAPPEGQPSVLHVDPSRRRVVVMDLVGKRQPATLGRDGRNQNVFSFDAAYPPESSQAEVSAGVLADVIRCVLSGSDGCVLGLGCADVVGLRPEMVEQALGLTGERALLDMQDGIGPGGGVLGVCSVLMEGSWSSMVGSGESLQKLGLVPCAISWLYSAIERRREKTWTDLTVSVSAVELCCGEEDTIRDLLGELSLQPGSIQDSPKAHIRLHEDPVHGTQLRNHNRVKASTAERAASLLDAAMAARRHNDFLTYLSHTSIMFFTLHVQPPRTESSTIGKGSRGPTKLTMIDVCSGMRGMSKNKPPYSELGPVVISLLSGHKTNPTKGSKLTMLLREALGHVNCHTAVIAEVDDSLARLQETLSTIQLAARIRRTQKRTKVSHMSRSKGHHLFMASVLEPFL</sequence>
<reference evidence="8 9" key="1">
    <citation type="submission" date="2019-03" db="EMBL/GenBank/DDBJ databases">
        <title>First draft genome of Liparis tanakae, snailfish: a comprehensive survey of snailfish specific genes.</title>
        <authorList>
            <person name="Kim W."/>
            <person name="Song I."/>
            <person name="Jeong J.-H."/>
            <person name="Kim D."/>
            <person name="Kim S."/>
            <person name="Ryu S."/>
            <person name="Song J.Y."/>
            <person name="Lee S.K."/>
        </authorList>
    </citation>
    <scope>NUCLEOTIDE SEQUENCE [LARGE SCALE GENOMIC DNA]</scope>
    <source>
        <tissue evidence="8">Muscle</tissue>
    </source>
</reference>
<feature type="domain" description="Kinesin motor" evidence="7">
    <location>
        <begin position="15"/>
        <end position="397"/>
    </location>
</feature>
<name>A0A4Z2FBH6_9TELE</name>
<evidence type="ECO:0000256" key="4">
    <source>
        <dbReference type="ARBA" id="ARBA00023212"/>
    </source>
</evidence>
<comment type="caution">
    <text evidence="8">The sequence shown here is derived from an EMBL/GenBank/DDBJ whole genome shotgun (WGS) entry which is preliminary data.</text>
</comment>
<evidence type="ECO:0000256" key="1">
    <source>
        <dbReference type="ARBA" id="ARBA00004245"/>
    </source>
</evidence>
<dbReference type="InterPro" id="IPR027640">
    <property type="entry name" value="Kinesin-like_fam"/>
</dbReference>
<protein>
    <submittedName>
        <fullName evidence="8">Kinesin-like protein KIF26B</fullName>
    </submittedName>
</protein>
<evidence type="ECO:0000256" key="5">
    <source>
        <dbReference type="PROSITE-ProRule" id="PRU00283"/>
    </source>
</evidence>
<dbReference type="PANTHER" id="PTHR21608:SF8">
    <property type="entry name" value="KINESIN-LIKE PROTEIN KIF26B"/>
    <property type="match status" value="1"/>
</dbReference>
<comment type="similarity">
    <text evidence="5">Belongs to the TRAFAC class myosin-kinesin ATPase superfamily. Kinesin family.</text>
</comment>
<keyword evidence="4" id="KW-0963">Cytoplasm</keyword>
<evidence type="ECO:0000313" key="8">
    <source>
        <dbReference type="EMBL" id="TNN38517.1"/>
    </source>
</evidence>
<dbReference type="GO" id="GO:0008017">
    <property type="term" value="F:microtubule binding"/>
    <property type="evidence" value="ECO:0007669"/>
    <property type="project" value="InterPro"/>
</dbReference>
<dbReference type="AlphaFoldDB" id="A0A4Z2FBH6"/>
<dbReference type="InterPro" id="IPR027417">
    <property type="entry name" value="P-loop_NTPase"/>
</dbReference>
<dbReference type="GO" id="GO:0003777">
    <property type="term" value="F:microtubule motor activity"/>
    <property type="evidence" value="ECO:0007669"/>
    <property type="project" value="InterPro"/>
</dbReference>
<keyword evidence="2" id="KW-0547">Nucleotide-binding</keyword>
<dbReference type="SMART" id="SM00129">
    <property type="entry name" value="KISc"/>
    <property type="match status" value="1"/>
</dbReference>
<dbReference type="Proteomes" id="UP000314294">
    <property type="component" value="Unassembled WGS sequence"/>
</dbReference>
<feature type="chain" id="PRO_5021466771" evidence="6">
    <location>
        <begin position="20"/>
        <end position="424"/>
    </location>
</feature>
<dbReference type="Gene3D" id="3.40.850.10">
    <property type="entry name" value="Kinesin motor domain"/>
    <property type="match status" value="1"/>
</dbReference>
<evidence type="ECO:0000256" key="3">
    <source>
        <dbReference type="ARBA" id="ARBA00022840"/>
    </source>
</evidence>
<dbReference type="GO" id="GO:0005856">
    <property type="term" value="C:cytoskeleton"/>
    <property type="evidence" value="ECO:0007669"/>
    <property type="project" value="UniProtKB-SubCell"/>
</dbReference>
<keyword evidence="6" id="KW-0732">Signal</keyword>
<dbReference type="Pfam" id="PF00225">
    <property type="entry name" value="Kinesin"/>
    <property type="match status" value="1"/>
</dbReference>